<evidence type="ECO:0000313" key="10">
    <source>
        <dbReference type="Proteomes" id="UP000245464"/>
    </source>
</evidence>
<dbReference type="Gene3D" id="2.40.350.20">
    <property type="match status" value="1"/>
</dbReference>
<evidence type="ECO:0000256" key="1">
    <source>
        <dbReference type="ARBA" id="ARBA00004613"/>
    </source>
</evidence>
<reference evidence="8 10" key="1">
    <citation type="journal article" date="2018" name="BMC Genomics">
        <title>Comparative genomics of the wheat fungal pathogen Pyrenophora tritici-repentis reveals chromosomal variations and genome plasticity.</title>
        <authorList>
            <person name="Moolhuijzen P."/>
            <person name="See P.T."/>
            <person name="Hane J.K."/>
            <person name="Shi G."/>
            <person name="Liu Z."/>
            <person name="Oliver R.P."/>
            <person name="Moffat C.S."/>
        </authorList>
    </citation>
    <scope>NUCLEOTIDE SEQUENCE [LARGE SCALE GENOMIC DNA]</scope>
    <source>
        <strain evidence="8">M4</strain>
    </source>
</reference>
<evidence type="ECO:0000256" key="5">
    <source>
        <dbReference type="PROSITE-ProRule" id="PRU01243"/>
    </source>
</evidence>
<evidence type="ECO:0000313" key="8">
    <source>
        <dbReference type="EMBL" id="KAF7579422.1"/>
    </source>
</evidence>
<dbReference type="EMBL" id="NQIK02000001">
    <property type="protein sequence ID" value="KAF7579422.1"/>
    <property type="molecule type" value="Genomic_DNA"/>
</dbReference>
<name>A0A2W1DYN5_9PLEO</name>
<evidence type="ECO:0000259" key="7">
    <source>
        <dbReference type="PROSITE" id="PS51895"/>
    </source>
</evidence>
<reference evidence="11" key="4">
    <citation type="journal article" date="2022" name="Microb. Genom.">
        <title>A global pangenome for the wheat fungal pathogen Pyrenophora tritici-repentis and prediction of effector protein structural homology.</title>
        <authorList>
            <person name="Moolhuijzen P.M."/>
            <person name="See P.T."/>
            <person name="Shi G."/>
            <person name="Powell H.R."/>
            <person name="Cockram J."/>
            <person name="Jorgensen L.N."/>
            <person name="Benslimane H."/>
            <person name="Strelkov S.E."/>
            <person name="Turner J."/>
            <person name="Liu Z."/>
            <person name="Moffat C.S."/>
        </authorList>
    </citation>
    <scope>NUCLEOTIDE SEQUENCE [LARGE SCALE GENOMIC DNA]</scope>
</reference>
<comment type="subcellular location">
    <subcellularLocation>
        <location evidence="1">Secreted</location>
    </subcellularLocation>
</comment>
<evidence type="ECO:0000313" key="11">
    <source>
        <dbReference type="Proteomes" id="UP000249757"/>
    </source>
</evidence>
<evidence type="ECO:0000256" key="3">
    <source>
        <dbReference type="ARBA" id="ARBA00022729"/>
    </source>
</evidence>
<reference evidence="9" key="3">
    <citation type="journal article" date="2022" name="bioRxiv">
        <title>A global pangenome for the wheat fungal pathogen Pyrenophora tritici-repentis and prediction of effector protein structural homology.</title>
        <authorList>
            <person name="Moolhuijzen P."/>
            <person name="See P.T."/>
            <person name="Shi G."/>
            <person name="Powell H.R."/>
            <person name="Cockram J."/>
            <person name="Jorgensen L.N."/>
            <person name="Benslimane H."/>
            <person name="Strelkov S.E."/>
            <person name="Turner J."/>
            <person name="Liu Z."/>
            <person name="Moffat C.S."/>
        </authorList>
    </citation>
    <scope>NUCLEOTIDE SEQUENCE</scope>
    <source>
        <strain evidence="9">86-124</strain>
    </source>
</reference>
<dbReference type="AlphaFoldDB" id="A0A2W1DYN5"/>
<organism evidence="8 10">
    <name type="scientific">Pyrenophora tritici-repentis</name>
    <dbReference type="NCBI Taxonomy" id="45151"/>
    <lineage>
        <taxon>Eukaryota</taxon>
        <taxon>Fungi</taxon>
        <taxon>Dikarya</taxon>
        <taxon>Ascomycota</taxon>
        <taxon>Pezizomycotina</taxon>
        <taxon>Dothideomycetes</taxon>
        <taxon>Pleosporomycetidae</taxon>
        <taxon>Pleosporales</taxon>
        <taxon>Pleosporineae</taxon>
        <taxon>Pleosporaceae</taxon>
        <taxon>Pyrenophora</taxon>
    </lineage>
</organism>
<evidence type="ECO:0000256" key="6">
    <source>
        <dbReference type="SAM" id="SignalP"/>
    </source>
</evidence>
<protein>
    <submittedName>
        <fullName evidence="9">Major allergen Alt a</fullName>
    </submittedName>
</protein>
<comment type="caution">
    <text evidence="8">The sequence shown here is derived from an EMBL/GenBank/DDBJ whole genome shotgun (WGS) entry which is preliminary data.</text>
</comment>
<dbReference type="Proteomes" id="UP000245464">
    <property type="component" value="Chromosome 1"/>
</dbReference>
<dbReference type="Pfam" id="PF16541">
    <property type="entry name" value="AltA1"/>
    <property type="match status" value="1"/>
</dbReference>
<keyword evidence="11" id="KW-1185">Reference proteome</keyword>
<feature type="signal peptide" evidence="6">
    <location>
        <begin position="1"/>
        <end position="19"/>
    </location>
</feature>
<dbReference type="PROSITE" id="PS51895">
    <property type="entry name" value="AA1"/>
    <property type="match status" value="1"/>
</dbReference>
<keyword evidence="2" id="KW-0964">Secreted</keyword>
<dbReference type="InterPro" id="IPR032382">
    <property type="entry name" value="AltA1"/>
</dbReference>
<dbReference type="EMBL" id="NRDI02000034">
    <property type="protein sequence ID" value="KAI1507698.1"/>
    <property type="molecule type" value="Genomic_DNA"/>
</dbReference>
<keyword evidence="4 5" id="KW-1015">Disulfide bond</keyword>
<evidence type="ECO:0000313" key="9">
    <source>
        <dbReference type="EMBL" id="KAI1507698.1"/>
    </source>
</evidence>
<feature type="disulfide bond" evidence="5">
    <location>
        <begin position="75"/>
        <end position="90"/>
    </location>
</feature>
<dbReference type="Proteomes" id="UP000249757">
    <property type="component" value="Unassembled WGS sequence"/>
</dbReference>
<feature type="chain" id="PRO_5042700932" evidence="6">
    <location>
        <begin position="20"/>
        <end position="163"/>
    </location>
</feature>
<dbReference type="GO" id="GO:0005576">
    <property type="term" value="C:extracellular region"/>
    <property type="evidence" value="ECO:0007669"/>
    <property type="project" value="UniProtKB-SubCell"/>
</dbReference>
<sequence length="163" mass="17550">MYFSTIATVLAATAGFASAAAIEARGNTAPSTLPAQGNFVWKLTNFKGHRPKGTYFDSISFDVYSTTENKLLFSCSHSGSGPMDERSYFCNIGVNDMTFNYNRDHGAGRDFGGIALTGNLLSDKGTTLLGTTYIPEVCKLNGHGDDYTCTGTADAYINMVKFM</sequence>
<dbReference type="OrthoDB" id="3928926at2759"/>
<gene>
    <name evidence="9" type="ORF">Ptr86124_013326</name>
    <name evidence="8" type="ORF">PtrM4_036620</name>
</gene>
<evidence type="ECO:0000256" key="4">
    <source>
        <dbReference type="ARBA" id="ARBA00023157"/>
    </source>
</evidence>
<feature type="domain" description="AA1-like" evidence="7">
    <location>
        <begin position="36"/>
        <end position="162"/>
    </location>
</feature>
<keyword evidence="3 6" id="KW-0732">Signal</keyword>
<proteinExistence type="predicted"/>
<reference evidence="9" key="2">
    <citation type="submission" date="2021-05" db="EMBL/GenBank/DDBJ databases">
        <authorList>
            <person name="Moolhuijzen P.M."/>
            <person name="Moffat C.S."/>
        </authorList>
    </citation>
    <scope>NUCLEOTIDE SEQUENCE</scope>
    <source>
        <strain evidence="9">86-124</strain>
    </source>
</reference>
<evidence type="ECO:0000256" key="2">
    <source>
        <dbReference type="ARBA" id="ARBA00022525"/>
    </source>
</evidence>
<accession>A0A2W1DYN5</accession>
<comment type="caution">
    <text evidence="5">Lacks conserved residue(s) required for the propagation of feature annotation.</text>
</comment>